<dbReference type="AlphaFoldDB" id="A0A212RYZ7"/>
<sequence length="148" mass="15930">MIRFSLVCDNGHEFDSWFASNESYEFQIGADLVACPHCNSVKVGKAVMAPAVVARKDRSKPVAAAKQSVALVSDAGGELQRLARELHEKIVASTVDVGENFPDEARRIHDGEAPERAIRGQASLEEARALIDDGVAILPVPILPEKLG</sequence>
<dbReference type="EMBL" id="FYDG01000009">
    <property type="protein sequence ID" value="SNB77875.1"/>
    <property type="molecule type" value="Genomic_DNA"/>
</dbReference>
<protein>
    <recommendedName>
        <fullName evidence="3">DUF1178 family protein</fullName>
    </recommendedName>
</protein>
<proteinExistence type="predicted"/>
<evidence type="ECO:0000313" key="2">
    <source>
        <dbReference type="Proteomes" id="UP000198418"/>
    </source>
</evidence>
<accession>A0A212RYZ7</accession>
<organism evidence="1 2">
    <name type="scientific">Rhodoblastus acidophilus</name>
    <name type="common">Rhodopseudomonas acidophila</name>
    <dbReference type="NCBI Taxonomy" id="1074"/>
    <lineage>
        <taxon>Bacteria</taxon>
        <taxon>Pseudomonadati</taxon>
        <taxon>Pseudomonadota</taxon>
        <taxon>Alphaproteobacteria</taxon>
        <taxon>Hyphomicrobiales</taxon>
        <taxon>Rhodoblastaceae</taxon>
        <taxon>Rhodoblastus</taxon>
    </lineage>
</organism>
<reference evidence="2" key="1">
    <citation type="submission" date="2017-06" db="EMBL/GenBank/DDBJ databases">
        <authorList>
            <person name="Varghese N."/>
            <person name="Submissions S."/>
        </authorList>
    </citation>
    <scope>NUCLEOTIDE SEQUENCE [LARGE SCALE GENOMIC DNA]</scope>
    <source>
        <strain evidence="2">DSM 137</strain>
    </source>
</reference>
<evidence type="ECO:0000313" key="1">
    <source>
        <dbReference type="EMBL" id="SNB77875.1"/>
    </source>
</evidence>
<dbReference type="OrthoDB" id="9799894at2"/>
<dbReference type="Pfam" id="PF06676">
    <property type="entry name" value="DUF1178"/>
    <property type="match status" value="1"/>
</dbReference>
<name>A0A212RYZ7_RHOAC</name>
<dbReference type="RefSeq" id="WP_088521558.1">
    <property type="nucleotide sequence ID" value="NZ_FYDG01000009.1"/>
</dbReference>
<dbReference type="PIRSF" id="PIRSF032131">
    <property type="entry name" value="UCP032131"/>
    <property type="match status" value="1"/>
</dbReference>
<gene>
    <name evidence="1" type="ORF">SAMN06265338_10913</name>
</gene>
<keyword evidence="2" id="KW-1185">Reference proteome</keyword>
<dbReference type="InterPro" id="IPR009562">
    <property type="entry name" value="DUF1178"/>
</dbReference>
<dbReference type="Proteomes" id="UP000198418">
    <property type="component" value="Unassembled WGS sequence"/>
</dbReference>
<evidence type="ECO:0008006" key="3">
    <source>
        <dbReference type="Google" id="ProtNLM"/>
    </source>
</evidence>